<dbReference type="RefSeq" id="WP_281833992.1">
    <property type="nucleotide sequence ID" value="NZ_BSDY01000004.1"/>
</dbReference>
<organism evidence="1 2">
    <name type="scientific">Propionigenium maris DSM 9537</name>
    <dbReference type="NCBI Taxonomy" id="1123000"/>
    <lineage>
        <taxon>Bacteria</taxon>
        <taxon>Fusobacteriati</taxon>
        <taxon>Fusobacteriota</taxon>
        <taxon>Fusobacteriia</taxon>
        <taxon>Fusobacteriales</taxon>
        <taxon>Fusobacteriaceae</taxon>
        <taxon>Propionigenium</taxon>
    </lineage>
</organism>
<gene>
    <name evidence="1" type="ORF">PM10SUCC1_10050</name>
</gene>
<proteinExistence type="predicted"/>
<dbReference type="AlphaFoldDB" id="A0A9W6GKN1"/>
<name>A0A9W6GKN1_9FUSO</name>
<sequence>MDERKENLGRIPFSVWKIEDRKLAMELWGDYRVEECVGEKIKLLRDVWDRRSCGEIYYPFFHTETRVLIGVCGLRAYDESRGIYEVDLYVREEWRSRIYEITRYMVRYAIEGTGAGILLAGRESIDVSQSFLNKLGFNYIQCGSLRGRSLREVYYLKGRV</sequence>
<dbReference type="SUPFAM" id="SSF55729">
    <property type="entry name" value="Acyl-CoA N-acyltransferases (Nat)"/>
    <property type="match status" value="1"/>
</dbReference>
<keyword evidence="2" id="KW-1185">Reference proteome</keyword>
<dbReference type="Proteomes" id="UP001144471">
    <property type="component" value="Unassembled WGS sequence"/>
</dbReference>
<evidence type="ECO:0000313" key="1">
    <source>
        <dbReference type="EMBL" id="GLI55491.1"/>
    </source>
</evidence>
<reference evidence="1" key="1">
    <citation type="submission" date="2022-12" db="EMBL/GenBank/DDBJ databases">
        <title>Reference genome sequencing for broad-spectrum identification of bacterial and archaeal isolates by mass spectrometry.</title>
        <authorList>
            <person name="Sekiguchi Y."/>
            <person name="Tourlousse D.M."/>
        </authorList>
    </citation>
    <scope>NUCLEOTIDE SEQUENCE</scope>
    <source>
        <strain evidence="1">10succ1</strain>
    </source>
</reference>
<evidence type="ECO:0008006" key="3">
    <source>
        <dbReference type="Google" id="ProtNLM"/>
    </source>
</evidence>
<dbReference type="EMBL" id="BSDY01000004">
    <property type="protein sequence ID" value="GLI55491.1"/>
    <property type="molecule type" value="Genomic_DNA"/>
</dbReference>
<accession>A0A9W6GKN1</accession>
<dbReference type="Gene3D" id="3.40.630.30">
    <property type="match status" value="1"/>
</dbReference>
<protein>
    <recommendedName>
        <fullName evidence="3">N-acetyltransferase domain-containing protein</fullName>
    </recommendedName>
</protein>
<evidence type="ECO:0000313" key="2">
    <source>
        <dbReference type="Proteomes" id="UP001144471"/>
    </source>
</evidence>
<comment type="caution">
    <text evidence="1">The sequence shown here is derived from an EMBL/GenBank/DDBJ whole genome shotgun (WGS) entry which is preliminary data.</text>
</comment>
<dbReference type="InterPro" id="IPR016181">
    <property type="entry name" value="Acyl_CoA_acyltransferase"/>
</dbReference>